<gene>
    <name evidence="5 6" type="primary">queA</name>
    <name evidence="6" type="ORF">NSPZN2_10298</name>
</gene>
<dbReference type="NCBIfam" id="TIGR00113">
    <property type="entry name" value="queA"/>
    <property type="match status" value="1"/>
</dbReference>
<dbReference type="PANTHER" id="PTHR30307">
    <property type="entry name" value="S-ADENOSYLMETHIONINE:TRNA RIBOSYLTRANSFERASE-ISOMERASE"/>
    <property type="match status" value="1"/>
</dbReference>
<sequence length="346" mass="38091">MLLSEFDFPFDPVLVADHPVLPRDHARLLVMERSSGMRTHRRVADLPSLLSPGDLVVVNNTKVMPARVPAKVRSTGKLLDLLFVQDLGQNMWEVLIKGRFRPGAMIDFPGGASGEIVERSQARTTMMVRGVTNVYDLMHEAGTMPLPPYIKREPSPEDRGWYQTVFARHEGAIAAPTAGLHFTQALVESMAAKGIGVTQVTLHVGPGTFRSVKSERIEDHRMLSEQVEVSTATVEQIQRTQRSGHRVVAVGTTVVRALETAARGGRGIEPFQGPADLFITPGFPFQVIDALVTNFHLPRTTLLMLVSAFVGVEPLRAAYHEAVAQRYRFYSYGDAMLIGTGWPVAT</sequence>
<dbReference type="PANTHER" id="PTHR30307:SF0">
    <property type="entry name" value="S-ADENOSYLMETHIONINE:TRNA RIBOSYLTRANSFERASE-ISOMERASE"/>
    <property type="match status" value="1"/>
</dbReference>
<dbReference type="EMBL" id="CAJNBJ010000001">
    <property type="protein sequence ID" value="CAE6692651.1"/>
    <property type="molecule type" value="Genomic_DNA"/>
</dbReference>
<accession>A0ABM8QEC3</accession>
<dbReference type="EC" id="2.4.99.17" evidence="5"/>
<proteinExistence type="inferred from homology"/>
<name>A0ABM8QEC3_9BACT</name>
<comment type="subunit">
    <text evidence="5">Monomer.</text>
</comment>
<organism evidence="6 7">
    <name type="scientific">Nitrospira defluvii</name>
    <dbReference type="NCBI Taxonomy" id="330214"/>
    <lineage>
        <taxon>Bacteria</taxon>
        <taxon>Pseudomonadati</taxon>
        <taxon>Nitrospirota</taxon>
        <taxon>Nitrospiria</taxon>
        <taxon>Nitrospirales</taxon>
        <taxon>Nitrospiraceae</taxon>
        <taxon>Nitrospira</taxon>
    </lineage>
</organism>
<dbReference type="HAMAP" id="MF_00113">
    <property type="entry name" value="QueA"/>
    <property type="match status" value="1"/>
</dbReference>
<evidence type="ECO:0000256" key="2">
    <source>
        <dbReference type="ARBA" id="ARBA00022679"/>
    </source>
</evidence>
<dbReference type="Pfam" id="PF02547">
    <property type="entry name" value="Queuosine_synth"/>
    <property type="match status" value="1"/>
</dbReference>
<dbReference type="Proteomes" id="UP000675880">
    <property type="component" value="Unassembled WGS sequence"/>
</dbReference>
<evidence type="ECO:0000313" key="6">
    <source>
        <dbReference type="EMBL" id="CAE6692651.1"/>
    </source>
</evidence>
<evidence type="ECO:0000313" key="7">
    <source>
        <dbReference type="Proteomes" id="UP000675880"/>
    </source>
</evidence>
<dbReference type="NCBIfam" id="NF001140">
    <property type="entry name" value="PRK00147.1"/>
    <property type="match status" value="1"/>
</dbReference>
<dbReference type="GO" id="GO:0051075">
    <property type="term" value="F:S-adenosylmethionine:tRNA ribosyltransferase-isomerase activity"/>
    <property type="evidence" value="ECO:0007669"/>
    <property type="project" value="UniProtKB-EC"/>
</dbReference>
<dbReference type="InterPro" id="IPR042118">
    <property type="entry name" value="QueA_dom1"/>
</dbReference>
<comment type="catalytic activity">
    <reaction evidence="5">
        <text>7-aminomethyl-7-carbaguanosine(34) in tRNA + S-adenosyl-L-methionine = epoxyqueuosine(34) in tRNA + adenine + L-methionine + 2 H(+)</text>
        <dbReference type="Rhea" id="RHEA:32155"/>
        <dbReference type="Rhea" id="RHEA-COMP:10342"/>
        <dbReference type="Rhea" id="RHEA-COMP:18582"/>
        <dbReference type="ChEBI" id="CHEBI:15378"/>
        <dbReference type="ChEBI" id="CHEBI:16708"/>
        <dbReference type="ChEBI" id="CHEBI:57844"/>
        <dbReference type="ChEBI" id="CHEBI:59789"/>
        <dbReference type="ChEBI" id="CHEBI:82833"/>
        <dbReference type="ChEBI" id="CHEBI:194443"/>
        <dbReference type="EC" id="2.4.99.17"/>
    </reaction>
</comment>
<dbReference type="SUPFAM" id="SSF111337">
    <property type="entry name" value="QueA-like"/>
    <property type="match status" value="1"/>
</dbReference>
<keyword evidence="7" id="KW-1185">Reference proteome</keyword>
<reference evidence="6 7" key="1">
    <citation type="submission" date="2021-02" db="EMBL/GenBank/DDBJ databases">
        <authorList>
            <person name="Han P."/>
        </authorList>
    </citation>
    <scope>NUCLEOTIDE SEQUENCE [LARGE SCALE GENOMIC DNA]</scope>
    <source>
        <strain evidence="6">Candidatus Nitrospira sp. ZN2</strain>
    </source>
</reference>
<evidence type="ECO:0000256" key="4">
    <source>
        <dbReference type="ARBA" id="ARBA00022785"/>
    </source>
</evidence>
<dbReference type="Gene3D" id="2.40.10.240">
    <property type="entry name" value="QueA-like"/>
    <property type="match status" value="1"/>
</dbReference>
<comment type="pathway">
    <text evidence="5">tRNA modification; tRNA-queuosine biosynthesis.</text>
</comment>
<keyword evidence="4 5" id="KW-0671">Queuosine biosynthesis</keyword>
<comment type="function">
    <text evidence="5">Transfers and isomerizes the ribose moiety from AdoMet to the 7-aminomethyl group of 7-deazaguanine (preQ1-tRNA) to give epoxyqueuosine (oQ-tRNA).</text>
</comment>
<keyword evidence="3 5" id="KW-0949">S-adenosyl-L-methionine</keyword>
<evidence type="ECO:0000256" key="5">
    <source>
        <dbReference type="HAMAP-Rule" id="MF_00113"/>
    </source>
</evidence>
<keyword evidence="2 5" id="KW-0808">Transferase</keyword>
<dbReference type="Gene3D" id="3.40.1780.10">
    <property type="entry name" value="QueA-like"/>
    <property type="match status" value="1"/>
</dbReference>
<dbReference type="InterPro" id="IPR003699">
    <property type="entry name" value="QueA"/>
</dbReference>
<keyword evidence="1 5" id="KW-0963">Cytoplasm</keyword>
<dbReference type="InterPro" id="IPR042119">
    <property type="entry name" value="QueA_dom2"/>
</dbReference>
<keyword evidence="6" id="KW-0328">Glycosyltransferase</keyword>
<dbReference type="RefSeq" id="WP_213040205.1">
    <property type="nucleotide sequence ID" value="NZ_CAJNBJ010000001.1"/>
</dbReference>
<comment type="similarity">
    <text evidence="5">Belongs to the QueA family.</text>
</comment>
<comment type="caution">
    <text evidence="6">The sequence shown here is derived from an EMBL/GenBank/DDBJ whole genome shotgun (WGS) entry which is preliminary data.</text>
</comment>
<evidence type="ECO:0000256" key="3">
    <source>
        <dbReference type="ARBA" id="ARBA00022691"/>
    </source>
</evidence>
<evidence type="ECO:0000256" key="1">
    <source>
        <dbReference type="ARBA" id="ARBA00022490"/>
    </source>
</evidence>
<dbReference type="InterPro" id="IPR036100">
    <property type="entry name" value="QueA_sf"/>
</dbReference>
<comment type="subcellular location">
    <subcellularLocation>
        <location evidence="5">Cytoplasm</location>
    </subcellularLocation>
</comment>
<protein>
    <recommendedName>
        <fullName evidence="5">S-adenosylmethionine:tRNA ribosyltransferase-isomerase</fullName>
        <ecNumber evidence="5">2.4.99.17</ecNumber>
    </recommendedName>
    <alternativeName>
        <fullName evidence="5">Queuosine biosynthesis protein QueA</fullName>
    </alternativeName>
</protein>